<name>A0A812UZN7_SYMPI</name>
<evidence type="ECO:0000256" key="1">
    <source>
        <dbReference type="SAM" id="MobiDB-lite"/>
    </source>
</evidence>
<feature type="compositionally biased region" description="Low complexity" evidence="1">
    <location>
        <begin position="144"/>
        <end position="153"/>
    </location>
</feature>
<evidence type="ECO:0000313" key="3">
    <source>
        <dbReference type="Proteomes" id="UP000649617"/>
    </source>
</evidence>
<proteinExistence type="predicted"/>
<sequence>MANTGEAEAQKEAEGELLTSPRRAGGGQPTGSKDGYPRPARKSLSSALRARGGITRPSSGTEPFADMDETPPSVPEEGEEAVQDAGAEEDAAEAAEAGPAPAPAQPSADRTASAPLPVLHEEEDEPRTIPVVPEDAEPVEEAAEPAPETPQETEQAEEVMVDRQDEPEPPG</sequence>
<evidence type="ECO:0000313" key="2">
    <source>
        <dbReference type="EMBL" id="CAE7596434.1"/>
    </source>
</evidence>
<dbReference type="EMBL" id="CAJNIZ010039924">
    <property type="protein sequence ID" value="CAE7596434.1"/>
    <property type="molecule type" value="Genomic_DNA"/>
</dbReference>
<feature type="compositionally biased region" description="Low complexity" evidence="1">
    <location>
        <begin position="94"/>
        <end position="109"/>
    </location>
</feature>
<dbReference type="AlphaFoldDB" id="A0A812UZN7"/>
<gene>
    <name evidence="2" type="primary">rlmN</name>
    <name evidence="2" type="ORF">SPIL2461_LOCUS15854</name>
</gene>
<comment type="caution">
    <text evidence="2">The sequence shown here is derived from an EMBL/GenBank/DDBJ whole genome shotgun (WGS) entry which is preliminary data.</text>
</comment>
<protein>
    <submittedName>
        <fullName evidence="2">RlmN protein</fullName>
    </submittedName>
</protein>
<feature type="region of interest" description="Disordered" evidence="1">
    <location>
        <begin position="1"/>
        <end position="171"/>
    </location>
</feature>
<feature type="compositionally biased region" description="Acidic residues" evidence="1">
    <location>
        <begin position="134"/>
        <end position="143"/>
    </location>
</feature>
<organism evidence="2 3">
    <name type="scientific">Symbiodinium pilosum</name>
    <name type="common">Dinoflagellate</name>
    <dbReference type="NCBI Taxonomy" id="2952"/>
    <lineage>
        <taxon>Eukaryota</taxon>
        <taxon>Sar</taxon>
        <taxon>Alveolata</taxon>
        <taxon>Dinophyceae</taxon>
        <taxon>Suessiales</taxon>
        <taxon>Symbiodiniaceae</taxon>
        <taxon>Symbiodinium</taxon>
    </lineage>
</organism>
<feature type="compositionally biased region" description="Basic and acidic residues" evidence="1">
    <location>
        <begin position="160"/>
        <end position="171"/>
    </location>
</feature>
<keyword evidence="3" id="KW-1185">Reference proteome</keyword>
<dbReference type="Proteomes" id="UP000649617">
    <property type="component" value="Unassembled WGS sequence"/>
</dbReference>
<reference evidence="2" key="1">
    <citation type="submission" date="2021-02" db="EMBL/GenBank/DDBJ databases">
        <authorList>
            <person name="Dougan E. K."/>
            <person name="Rhodes N."/>
            <person name="Thang M."/>
            <person name="Chan C."/>
        </authorList>
    </citation>
    <scope>NUCLEOTIDE SEQUENCE</scope>
</reference>
<feature type="compositionally biased region" description="Acidic residues" evidence="1">
    <location>
        <begin position="76"/>
        <end position="93"/>
    </location>
</feature>
<accession>A0A812UZN7</accession>
<dbReference type="OrthoDB" id="446298at2759"/>